<dbReference type="eggNOG" id="KOG1192">
    <property type="taxonomic scope" value="Eukaryota"/>
</dbReference>
<dbReference type="GO" id="GO:0005737">
    <property type="term" value="C:cytoplasm"/>
    <property type="evidence" value="ECO:0000318"/>
    <property type="project" value="GO_Central"/>
</dbReference>
<dbReference type="GO" id="GO:0080044">
    <property type="term" value="F:quercetin 7-O-glucosyltransferase activity"/>
    <property type="evidence" value="ECO:0000318"/>
    <property type="project" value="GO_Central"/>
</dbReference>
<reference evidence="2" key="2">
    <citation type="submission" date="2015-06" db="UniProtKB">
        <authorList>
            <consortium name="EnsemblPlants"/>
        </authorList>
    </citation>
    <scope>IDENTIFICATION</scope>
    <source>
        <strain evidence="2">DM1-3 516 R44</strain>
    </source>
</reference>
<organism evidence="2 3">
    <name type="scientific">Solanum tuberosum</name>
    <name type="common">Potato</name>
    <dbReference type="NCBI Taxonomy" id="4113"/>
    <lineage>
        <taxon>Eukaryota</taxon>
        <taxon>Viridiplantae</taxon>
        <taxon>Streptophyta</taxon>
        <taxon>Embryophyta</taxon>
        <taxon>Tracheophyta</taxon>
        <taxon>Spermatophyta</taxon>
        <taxon>Magnoliopsida</taxon>
        <taxon>eudicotyledons</taxon>
        <taxon>Gunneridae</taxon>
        <taxon>Pentapetalae</taxon>
        <taxon>asterids</taxon>
        <taxon>lamiids</taxon>
        <taxon>Solanales</taxon>
        <taxon>Solanaceae</taxon>
        <taxon>Solanoideae</taxon>
        <taxon>Solaneae</taxon>
        <taxon>Solanum</taxon>
    </lineage>
</organism>
<dbReference type="Pfam" id="PF00201">
    <property type="entry name" value="UDPGT"/>
    <property type="match status" value="1"/>
</dbReference>
<dbReference type="CDD" id="cd03784">
    <property type="entry name" value="GT1_Gtf-like"/>
    <property type="match status" value="1"/>
</dbReference>
<keyword evidence="1" id="KW-0808">Transferase</keyword>
<keyword evidence="3" id="KW-1185">Reference proteome</keyword>
<evidence type="ECO:0000256" key="1">
    <source>
        <dbReference type="ARBA" id="ARBA00022679"/>
    </source>
</evidence>
<dbReference type="PANTHER" id="PTHR48045:SF31">
    <property type="entry name" value="UDP-GLYCOSYLTRANSFERASE 76B1-LIKE"/>
    <property type="match status" value="1"/>
</dbReference>
<dbReference type="GO" id="GO:0080043">
    <property type="term" value="F:quercetin 3-O-glucosyltransferase activity"/>
    <property type="evidence" value="ECO:0000318"/>
    <property type="project" value="GO_Central"/>
</dbReference>
<dbReference type="SUPFAM" id="SSF53756">
    <property type="entry name" value="UDP-Glycosyltransferase/glycogen phosphorylase"/>
    <property type="match status" value="1"/>
</dbReference>
<dbReference type="PANTHER" id="PTHR48045">
    <property type="entry name" value="UDP-GLYCOSYLTRANSFERASE 72B1"/>
    <property type="match status" value="1"/>
</dbReference>
<dbReference type="Proteomes" id="UP000011115">
    <property type="component" value="Unassembled WGS sequence"/>
</dbReference>
<evidence type="ECO:0000313" key="2">
    <source>
        <dbReference type="EnsemblPlants" id="PGSC0003DMT400055862"/>
    </source>
</evidence>
<reference evidence="3" key="1">
    <citation type="journal article" date="2011" name="Nature">
        <title>Genome sequence and analysis of the tuber crop potato.</title>
        <authorList>
            <consortium name="The Potato Genome Sequencing Consortium"/>
        </authorList>
    </citation>
    <scope>NUCLEOTIDE SEQUENCE [LARGE SCALE GENOMIC DNA]</scope>
    <source>
        <strain evidence="3">cv. DM1-3 516 R44</strain>
    </source>
</reference>
<sequence length="248" mass="28313">MSHEFVTCIESRLEEAVEELPPLRIKDLPLFKTCNVDALYQVIQGMIRETKASSGLVLNSFEQQEQLSMSKLREDFPIPIFPIGPFHSHFPASSSSLMPALIHGSEWIEWLPSEFFETVNGRGHIVKWAPQQQVLKHPAVGAFWTHNRWNSTLESICEGVPMICMPCFGDQMVNARYVSHVWKVGVQLENGLKRMNIENAIRRLMEEEEGKQIKERMLELKEKANSCLKPGGSSYESLRSLTSYISSF</sequence>
<dbReference type="InterPro" id="IPR002213">
    <property type="entry name" value="UDP_glucos_trans"/>
</dbReference>
<protein>
    <submittedName>
        <fullName evidence="2">UDP-glucuronosyltransferase</fullName>
    </submittedName>
</protein>
<dbReference type="EnsemblPlants" id="PGSC0003DMT400055862">
    <property type="protein sequence ID" value="PGSC0003DMT400055862"/>
    <property type="gene ID" value="PGSC0003DMG400021697"/>
</dbReference>
<dbReference type="PaxDb" id="4113-PGSC0003DMT400055862"/>
<dbReference type="Gramene" id="PGSC0003DMT400055862">
    <property type="protein sequence ID" value="PGSC0003DMT400055862"/>
    <property type="gene ID" value="PGSC0003DMG400021697"/>
</dbReference>
<name>M1BYP2_SOLTU</name>
<dbReference type="Gene3D" id="3.40.50.2000">
    <property type="entry name" value="Glycogen Phosphorylase B"/>
    <property type="match status" value="3"/>
</dbReference>
<dbReference type="HOGENOM" id="CLU_001724_1_0_1"/>
<evidence type="ECO:0000313" key="3">
    <source>
        <dbReference type="Proteomes" id="UP000011115"/>
    </source>
</evidence>
<proteinExistence type="predicted"/>
<dbReference type="AlphaFoldDB" id="M1BYP2"/>
<dbReference type="InParanoid" id="M1BYP2"/>
<dbReference type="OMA" id="RAFWTHN"/>
<accession>M1BYP2</accession>